<dbReference type="EMBL" id="GL763728">
    <property type="protein sequence ID" value="EFZ19381.1"/>
    <property type="molecule type" value="Genomic_DNA"/>
</dbReference>
<feature type="non-terminal residue" evidence="2">
    <location>
        <position position="1"/>
    </location>
</feature>
<feature type="non-terminal residue" evidence="2">
    <location>
        <position position="148"/>
    </location>
</feature>
<evidence type="ECO:0008006" key="3">
    <source>
        <dbReference type="Google" id="ProtNLM"/>
    </source>
</evidence>
<organism>
    <name type="scientific">Solenopsis invicta</name>
    <name type="common">Red imported fire ant</name>
    <name type="synonym">Solenopsis wagneri</name>
    <dbReference type="NCBI Taxonomy" id="13686"/>
    <lineage>
        <taxon>Eukaryota</taxon>
        <taxon>Metazoa</taxon>
        <taxon>Ecdysozoa</taxon>
        <taxon>Arthropoda</taxon>
        <taxon>Hexapoda</taxon>
        <taxon>Insecta</taxon>
        <taxon>Pterygota</taxon>
        <taxon>Neoptera</taxon>
        <taxon>Endopterygota</taxon>
        <taxon>Hymenoptera</taxon>
        <taxon>Apocrita</taxon>
        <taxon>Aculeata</taxon>
        <taxon>Formicoidea</taxon>
        <taxon>Formicidae</taxon>
        <taxon>Myrmicinae</taxon>
        <taxon>Solenopsis</taxon>
    </lineage>
</organism>
<dbReference type="AlphaFoldDB" id="E9IJ72"/>
<dbReference type="InterPro" id="IPR036691">
    <property type="entry name" value="Endo/exonu/phosph_ase_sf"/>
</dbReference>
<dbReference type="Gene3D" id="3.60.10.10">
    <property type="entry name" value="Endonuclease/exonuclease/phosphatase"/>
    <property type="match status" value="1"/>
</dbReference>
<dbReference type="HOGENOM" id="CLU_1763485_0_0_1"/>
<protein>
    <recommendedName>
        <fullName evidence="3">Endonuclease/exonuclease/phosphatase domain-containing protein</fullName>
    </recommendedName>
</protein>
<proteinExistence type="predicted"/>
<accession>E9IJ72</accession>
<reference evidence="2" key="1">
    <citation type="journal article" date="2011" name="Proc. Natl. Acad. Sci. U.S.A.">
        <title>The genome of the fire ant Solenopsis invicta.</title>
        <authorList>
            <person name="Wurm Y."/>
            <person name="Wang J."/>
            <person name="Riba-Grognuz O."/>
            <person name="Corona M."/>
            <person name="Nygaard S."/>
            <person name="Hunt B.G."/>
            <person name="Ingram K.K."/>
            <person name="Falquet L."/>
            <person name="Nipitwattanaphon M."/>
            <person name="Gotzek D."/>
            <person name="Dijkstra M.B."/>
            <person name="Oettler J."/>
            <person name="Comtesse F."/>
            <person name="Shih C.J."/>
            <person name="Wu W.J."/>
            <person name="Yang C.C."/>
            <person name="Thomas J."/>
            <person name="Beaudoing E."/>
            <person name="Pradervand S."/>
            <person name="Flegel V."/>
            <person name="Cook E.D."/>
            <person name="Fabbretti R."/>
            <person name="Stockinger H."/>
            <person name="Long L."/>
            <person name="Farmerie W.G."/>
            <person name="Oakey J."/>
            <person name="Boomsma J.J."/>
            <person name="Pamilo P."/>
            <person name="Yi S.V."/>
            <person name="Heinze J."/>
            <person name="Goodisman M.A."/>
            <person name="Farinelli L."/>
            <person name="Harshman K."/>
            <person name="Hulo N."/>
            <person name="Cerutti L."/>
            <person name="Xenarios I."/>
            <person name="Shoemaker D."/>
            <person name="Keller L."/>
        </authorList>
    </citation>
    <scope>NUCLEOTIDE SEQUENCE [LARGE SCALE GENOMIC DNA]</scope>
</reference>
<sequence>QGNWGNASEEGNEEEMIGREQEELEEGGTRGIRRKNDKDDQNKEGEVQSYRVEDKGRVRKILEGDFNARTEELVGREGRKGEKERKKWKDKKINKEERFLVERFEEIGWYIFNGCGKGDTEGMWTYAGARGKSVLDYMIGDGEIWMTD</sequence>
<feature type="compositionally biased region" description="Basic and acidic residues" evidence="1">
    <location>
        <begin position="34"/>
        <end position="50"/>
    </location>
</feature>
<evidence type="ECO:0000256" key="1">
    <source>
        <dbReference type="SAM" id="MobiDB-lite"/>
    </source>
</evidence>
<gene>
    <name evidence="2" type="ORF">SINV_14794</name>
</gene>
<name>E9IJ72_SOLIN</name>
<feature type="region of interest" description="Disordered" evidence="1">
    <location>
        <begin position="1"/>
        <end position="50"/>
    </location>
</feature>
<evidence type="ECO:0000313" key="2">
    <source>
        <dbReference type="EMBL" id="EFZ19381.1"/>
    </source>
</evidence>